<dbReference type="RefSeq" id="WP_114433286.1">
    <property type="nucleotide sequence ID" value="NZ_QEIN01000098.1"/>
</dbReference>
<dbReference type="AlphaFoldDB" id="A0A368T4P5"/>
<dbReference type="Gene3D" id="1.10.357.10">
    <property type="entry name" value="Tetracycline Repressor, domain 2"/>
    <property type="match status" value="1"/>
</dbReference>
<protein>
    <submittedName>
        <fullName evidence="1">TetR family transcriptional regulator</fullName>
    </submittedName>
</protein>
<proteinExistence type="predicted"/>
<accession>A0A368T4P5</accession>
<keyword evidence="2" id="KW-1185">Reference proteome</keyword>
<sequence length="151" mass="16243">MYRHYATKEALFAALVTQGAEGLERLVGRFGDAESPQAAIREFSAVMVADIAADDGASEFFQLMTQAFSMPDPPDEVRELVRQHYAVVEAVVALVEEGQRLGQFRAGDARQLATCYLAAVSGLVTMRLALGRDFVPPGADVLAGLLTGRNP</sequence>
<gene>
    <name evidence="1" type="ORF">DEF24_13890</name>
</gene>
<reference evidence="1 2" key="1">
    <citation type="submission" date="2018-04" db="EMBL/GenBank/DDBJ databases">
        <title>Novel actinobacteria from marine sediment.</title>
        <authorList>
            <person name="Ng Z.Y."/>
            <person name="Tan G.Y.A."/>
        </authorList>
    </citation>
    <scope>NUCLEOTIDE SEQUENCE [LARGE SCALE GENOMIC DNA]</scope>
    <source>
        <strain evidence="1 2">TPS81</strain>
    </source>
</reference>
<dbReference type="EMBL" id="QEIN01000098">
    <property type="protein sequence ID" value="RCV58305.1"/>
    <property type="molecule type" value="Genomic_DNA"/>
</dbReference>
<dbReference type="InterPro" id="IPR036271">
    <property type="entry name" value="Tet_transcr_reg_TetR-rel_C_sf"/>
</dbReference>
<dbReference type="Proteomes" id="UP000253318">
    <property type="component" value="Unassembled WGS sequence"/>
</dbReference>
<comment type="caution">
    <text evidence="1">The sequence shown here is derived from an EMBL/GenBank/DDBJ whole genome shotgun (WGS) entry which is preliminary data.</text>
</comment>
<evidence type="ECO:0000313" key="1">
    <source>
        <dbReference type="EMBL" id="RCV58305.1"/>
    </source>
</evidence>
<evidence type="ECO:0000313" key="2">
    <source>
        <dbReference type="Proteomes" id="UP000253318"/>
    </source>
</evidence>
<organism evidence="1 2">
    <name type="scientific">Marinitenerispora sediminis</name>
    <dbReference type="NCBI Taxonomy" id="1931232"/>
    <lineage>
        <taxon>Bacteria</taxon>
        <taxon>Bacillati</taxon>
        <taxon>Actinomycetota</taxon>
        <taxon>Actinomycetes</taxon>
        <taxon>Streptosporangiales</taxon>
        <taxon>Nocardiopsidaceae</taxon>
        <taxon>Marinitenerispora</taxon>
    </lineage>
</organism>
<dbReference type="OrthoDB" id="8701707at2"/>
<dbReference type="SUPFAM" id="SSF48498">
    <property type="entry name" value="Tetracyclin repressor-like, C-terminal domain"/>
    <property type="match status" value="1"/>
</dbReference>
<name>A0A368T4P5_9ACTN</name>